<dbReference type="InterPro" id="IPR027385">
    <property type="entry name" value="Beta-barrel_OMP"/>
</dbReference>
<dbReference type="RefSeq" id="WP_126619298.1">
    <property type="nucleotide sequence ID" value="NZ_CP034563.1"/>
</dbReference>
<evidence type="ECO:0000256" key="2">
    <source>
        <dbReference type="SAM" id="SignalP"/>
    </source>
</evidence>
<dbReference type="OrthoDB" id="979389at2"/>
<evidence type="ECO:0000259" key="3">
    <source>
        <dbReference type="Pfam" id="PF13505"/>
    </source>
</evidence>
<evidence type="ECO:0000256" key="1">
    <source>
        <dbReference type="ARBA" id="ARBA00022729"/>
    </source>
</evidence>
<sequence length="188" mass="20262">MKNYLLPILLFSFCTFSSIQFANAQSFKIGGGIGNTFADHKLTNISGSDFNVSDNALAWKVFAGVGKKFLGIEGGYRSLGKVKANDGGYDYESKITGWDVSLRGKIQIGPIFGFAKAGAFWAKYENSGSGVQQPGTENDTRFLWGVGAGIILAERLELRLEWEAMDLSSDTHLSTLGLTTAVILGSND</sequence>
<organism evidence="4 5">
    <name type="scientific">Flammeovirga pectinis</name>
    <dbReference type="NCBI Taxonomy" id="2494373"/>
    <lineage>
        <taxon>Bacteria</taxon>
        <taxon>Pseudomonadati</taxon>
        <taxon>Bacteroidota</taxon>
        <taxon>Cytophagia</taxon>
        <taxon>Cytophagales</taxon>
        <taxon>Flammeovirgaceae</taxon>
        <taxon>Flammeovirga</taxon>
    </lineage>
</organism>
<accession>A0A3Q9FSF0</accession>
<proteinExistence type="predicted"/>
<feature type="chain" id="PRO_5018709604" evidence="2">
    <location>
        <begin position="25"/>
        <end position="188"/>
    </location>
</feature>
<dbReference type="KEGG" id="fll:EI427_22585"/>
<protein>
    <submittedName>
        <fullName evidence="4">Porin family protein</fullName>
    </submittedName>
</protein>
<dbReference type="Proteomes" id="UP000267268">
    <property type="component" value="Chromosome 2"/>
</dbReference>
<dbReference type="InterPro" id="IPR011250">
    <property type="entry name" value="OMP/PagP_B-barrel"/>
</dbReference>
<evidence type="ECO:0000313" key="5">
    <source>
        <dbReference type="Proteomes" id="UP000267268"/>
    </source>
</evidence>
<dbReference type="Pfam" id="PF13505">
    <property type="entry name" value="OMP_b-brl"/>
    <property type="match status" value="1"/>
</dbReference>
<keyword evidence="1 2" id="KW-0732">Signal</keyword>
<keyword evidence="5" id="KW-1185">Reference proteome</keyword>
<reference evidence="4 5" key="1">
    <citation type="submission" date="2018-12" db="EMBL/GenBank/DDBJ databases">
        <title>Flammeovirga pectinis sp. nov., isolated from the gut of the Korean scallop, Patinopecten yessoensis.</title>
        <authorList>
            <person name="Bae J.-W."/>
            <person name="Jeong Y.-S."/>
            <person name="Kang W."/>
        </authorList>
    </citation>
    <scope>NUCLEOTIDE SEQUENCE [LARGE SCALE GENOMIC DNA]</scope>
    <source>
        <strain evidence="4 5">L12M1</strain>
    </source>
</reference>
<gene>
    <name evidence="4" type="ORF">EI427_22585</name>
</gene>
<name>A0A3Q9FSF0_9BACT</name>
<dbReference type="Gene3D" id="2.40.160.20">
    <property type="match status" value="1"/>
</dbReference>
<dbReference type="AlphaFoldDB" id="A0A3Q9FSF0"/>
<dbReference type="EMBL" id="CP034563">
    <property type="protein sequence ID" value="AZQ65010.1"/>
    <property type="molecule type" value="Genomic_DNA"/>
</dbReference>
<evidence type="ECO:0000313" key="4">
    <source>
        <dbReference type="EMBL" id="AZQ65010.1"/>
    </source>
</evidence>
<feature type="signal peptide" evidence="2">
    <location>
        <begin position="1"/>
        <end position="24"/>
    </location>
</feature>
<dbReference type="SUPFAM" id="SSF56925">
    <property type="entry name" value="OMPA-like"/>
    <property type="match status" value="1"/>
</dbReference>
<feature type="domain" description="Outer membrane protein beta-barrel" evidence="3">
    <location>
        <begin position="11"/>
        <end position="175"/>
    </location>
</feature>